<evidence type="ECO:0000256" key="3">
    <source>
        <dbReference type="ARBA" id="ARBA00023004"/>
    </source>
</evidence>
<evidence type="ECO:0000313" key="6">
    <source>
        <dbReference type="EMBL" id="MCU6762090.1"/>
    </source>
</evidence>
<evidence type="ECO:0000256" key="4">
    <source>
        <dbReference type="ARBA" id="ARBA00023014"/>
    </source>
</evidence>
<dbReference type="InterPro" id="IPR017896">
    <property type="entry name" value="4Fe4S_Fe-S-bd"/>
</dbReference>
<keyword evidence="7" id="KW-1185">Reference proteome</keyword>
<keyword evidence="4" id="KW-0411">Iron-sulfur</keyword>
<proteinExistence type="predicted"/>
<organism evidence="6 7">
    <name type="scientific">Brotonthovivens ammoniilytica</name>
    <dbReference type="NCBI Taxonomy" id="2981725"/>
    <lineage>
        <taxon>Bacteria</taxon>
        <taxon>Bacillati</taxon>
        <taxon>Bacillota</taxon>
        <taxon>Clostridia</taxon>
        <taxon>Lachnospirales</taxon>
        <taxon>Lachnospiraceae</taxon>
        <taxon>Brotonthovivens</taxon>
    </lineage>
</organism>
<dbReference type="Proteomes" id="UP001652442">
    <property type="component" value="Unassembled WGS sequence"/>
</dbReference>
<protein>
    <submittedName>
        <fullName evidence="6">4Fe-4S dicluster domain-containing protein</fullName>
    </submittedName>
</protein>
<comment type="caution">
    <text evidence="6">The sequence shown here is derived from an EMBL/GenBank/DDBJ whole genome shotgun (WGS) entry which is preliminary data.</text>
</comment>
<gene>
    <name evidence="6" type="ORF">OCV88_07005</name>
</gene>
<keyword evidence="1" id="KW-0004">4Fe-4S</keyword>
<dbReference type="InterPro" id="IPR050954">
    <property type="entry name" value="ET_IronSulfur_Cluster-Binding"/>
</dbReference>
<dbReference type="Gene3D" id="3.30.70.20">
    <property type="match status" value="2"/>
</dbReference>
<keyword evidence="3" id="KW-0408">Iron</keyword>
<reference evidence="6 7" key="1">
    <citation type="journal article" date="2021" name="ISME Commun">
        <title>Automated analysis of genomic sequences facilitates high-throughput and comprehensive description of bacteria.</title>
        <authorList>
            <person name="Hitch T.C.A."/>
        </authorList>
    </citation>
    <scope>NUCLEOTIDE SEQUENCE [LARGE SCALE GENOMIC DNA]</scope>
    <source>
        <strain evidence="6 7">Sanger_109</strain>
    </source>
</reference>
<evidence type="ECO:0000256" key="1">
    <source>
        <dbReference type="ARBA" id="ARBA00022485"/>
    </source>
</evidence>
<feature type="domain" description="4Fe-4S ferredoxin-type" evidence="5">
    <location>
        <begin position="3"/>
        <end position="32"/>
    </location>
</feature>
<sequence>MRWGMVIDLKKCYGCNACVLACKQEHFLLPGMFFNHVIITEKGKYPNVKKLMIPTLCNHCGDPVCAQACPAGATYQREDGIVAVDADKCTGCQYCIMACPYHQRNYVKTTNTSYYEQGKSEREQLGEQLNPYKEGTVVKCTFCMERIDGGLKAGLIPGRDREATPACVNTCYTKARVFGDLDDPDSEVSKLIRENEVYTLCPETQAKPSVYYME</sequence>
<feature type="domain" description="4Fe-4S ferredoxin-type" evidence="5">
    <location>
        <begin position="80"/>
        <end position="109"/>
    </location>
</feature>
<evidence type="ECO:0000259" key="5">
    <source>
        <dbReference type="PROSITE" id="PS51379"/>
    </source>
</evidence>
<dbReference type="RefSeq" id="WP_262590894.1">
    <property type="nucleotide sequence ID" value="NZ_JAOQJQ010000002.1"/>
</dbReference>
<dbReference type="PROSITE" id="PS51379">
    <property type="entry name" value="4FE4S_FER_2"/>
    <property type="match status" value="3"/>
</dbReference>
<dbReference type="PANTHER" id="PTHR43177:SF3">
    <property type="entry name" value="PROTEIN NRFC HOMOLOG"/>
    <property type="match status" value="1"/>
</dbReference>
<dbReference type="SUPFAM" id="SSF54862">
    <property type="entry name" value="4Fe-4S ferredoxins"/>
    <property type="match status" value="1"/>
</dbReference>
<evidence type="ECO:0000256" key="2">
    <source>
        <dbReference type="ARBA" id="ARBA00022723"/>
    </source>
</evidence>
<keyword evidence="2" id="KW-0479">Metal-binding</keyword>
<dbReference type="InterPro" id="IPR017900">
    <property type="entry name" value="4Fe4S_Fe_S_CS"/>
</dbReference>
<dbReference type="CDD" id="cd10551">
    <property type="entry name" value="PsrB"/>
    <property type="match status" value="1"/>
</dbReference>
<accession>A0ABT2TIT7</accession>
<evidence type="ECO:0000313" key="7">
    <source>
        <dbReference type="Proteomes" id="UP001652442"/>
    </source>
</evidence>
<dbReference type="EMBL" id="JAOQJQ010000002">
    <property type="protein sequence ID" value="MCU6762090.1"/>
    <property type="molecule type" value="Genomic_DNA"/>
</dbReference>
<dbReference type="PANTHER" id="PTHR43177">
    <property type="entry name" value="PROTEIN NRFC"/>
    <property type="match status" value="1"/>
</dbReference>
<dbReference type="Pfam" id="PF13247">
    <property type="entry name" value="Fer4_11"/>
    <property type="match status" value="1"/>
</dbReference>
<dbReference type="PROSITE" id="PS00198">
    <property type="entry name" value="4FE4S_FER_1"/>
    <property type="match status" value="1"/>
</dbReference>
<name>A0ABT2TIT7_9FIRM</name>
<feature type="domain" description="4Fe-4S ferredoxin-type" evidence="5">
    <location>
        <begin position="48"/>
        <end position="79"/>
    </location>
</feature>